<dbReference type="EMBL" id="JABFDY010000008">
    <property type="protein sequence ID" value="KAF7704828.1"/>
    <property type="molecule type" value="Genomic_DNA"/>
</dbReference>
<evidence type="ECO:0000256" key="1">
    <source>
        <dbReference type="SAM" id="MobiDB-lite"/>
    </source>
</evidence>
<proteinExistence type="predicted"/>
<accession>A0A8T0BCG2</accession>
<sequence length="116" mass="12996">MEVAWMETCLELASLLQLKTDILRRHLVSLGFDWSASGLLFVSRSDSDESQHGAPGPSPPHPLYLAQSYADQPPGEPRDRDAAGETWAPQSQNLRPMNASCLIERESQWREMCVND</sequence>
<dbReference type="Proteomes" id="UP000606274">
    <property type="component" value="Unassembled WGS sequence"/>
</dbReference>
<evidence type="ECO:0000313" key="3">
    <source>
        <dbReference type="Proteomes" id="UP000606274"/>
    </source>
</evidence>
<dbReference type="AlphaFoldDB" id="A0A8T0BCG2"/>
<keyword evidence="3" id="KW-1185">Reference proteome</keyword>
<gene>
    <name evidence="2" type="ORF">HF521_021900</name>
</gene>
<name>A0A8T0BCG2_SILME</name>
<comment type="caution">
    <text evidence="2">The sequence shown here is derived from an EMBL/GenBank/DDBJ whole genome shotgun (WGS) entry which is preliminary data.</text>
</comment>
<protein>
    <submittedName>
        <fullName evidence="2">Uncharacterized protein</fullName>
    </submittedName>
</protein>
<evidence type="ECO:0000313" key="2">
    <source>
        <dbReference type="EMBL" id="KAF7704828.1"/>
    </source>
</evidence>
<feature type="region of interest" description="Disordered" evidence="1">
    <location>
        <begin position="45"/>
        <end position="92"/>
    </location>
</feature>
<reference evidence="2" key="1">
    <citation type="submission" date="2020-08" db="EMBL/GenBank/DDBJ databases">
        <title>Chromosome-level assembly of Southern catfish (Silurus meridionalis) provides insights into visual adaptation to the nocturnal and benthic lifestyles.</title>
        <authorList>
            <person name="Zhang Y."/>
            <person name="Wang D."/>
            <person name="Peng Z."/>
        </authorList>
    </citation>
    <scope>NUCLEOTIDE SEQUENCE</scope>
    <source>
        <strain evidence="2">SWU-2019-XX</strain>
        <tissue evidence="2">Muscle</tissue>
    </source>
</reference>
<organism evidence="2 3">
    <name type="scientific">Silurus meridionalis</name>
    <name type="common">Southern catfish</name>
    <name type="synonym">Silurus soldatovi meridionalis</name>
    <dbReference type="NCBI Taxonomy" id="175797"/>
    <lineage>
        <taxon>Eukaryota</taxon>
        <taxon>Metazoa</taxon>
        <taxon>Chordata</taxon>
        <taxon>Craniata</taxon>
        <taxon>Vertebrata</taxon>
        <taxon>Euteleostomi</taxon>
        <taxon>Actinopterygii</taxon>
        <taxon>Neopterygii</taxon>
        <taxon>Teleostei</taxon>
        <taxon>Ostariophysi</taxon>
        <taxon>Siluriformes</taxon>
        <taxon>Siluridae</taxon>
        <taxon>Silurus</taxon>
    </lineage>
</organism>